<dbReference type="EMBL" id="DRGN01000320">
    <property type="protein sequence ID" value="HEU03051.1"/>
    <property type="molecule type" value="Genomic_DNA"/>
</dbReference>
<protein>
    <recommendedName>
        <fullName evidence="1">Cation-transporting P-type ATPase N-terminal domain-containing protein</fullName>
    </recommendedName>
</protein>
<name>A0A9C9NJL1_9HYPH</name>
<proteinExistence type="predicted"/>
<sequence>MENREPPHRQQLDHAAQLKGDEDVVWHALDPAAALEQAAARSEGLSAAEAAVRLGQFGPNALPEPSRRGPLARLLAQFNNLLI</sequence>
<evidence type="ECO:0000313" key="3">
    <source>
        <dbReference type="Proteomes" id="UP000885680"/>
    </source>
</evidence>
<reference evidence="2" key="1">
    <citation type="journal article" date="2020" name="mSystems">
        <title>Genome- and Community-Level Interaction Insights into Carbon Utilization and Element Cycling Functions of Hydrothermarchaeota in Hydrothermal Sediment.</title>
        <authorList>
            <person name="Zhou Z."/>
            <person name="Liu Y."/>
            <person name="Xu W."/>
            <person name="Pan J."/>
            <person name="Luo Z.H."/>
            <person name="Li M."/>
        </authorList>
    </citation>
    <scope>NUCLEOTIDE SEQUENCE</scope>
    <source>
        <strain evidence="2">HyVt-347</strain>
    </source>
</reference>
<gene>
    <name evidence="2" type="ORF">ENH89_22590</name>
</gene>
<evidence type="ECO:0000313" key="2">
    <source>
        <dbReference type="EMBL" id="HEU03051.1"/>
    </source>
</evidence>
<dbReference type="InterPro" id="IPR023298">
    <property type="entry name" value="ATPase_P-typ_TM_dom_sf"/>
</dbReference>
<organism evidence="2 3">
    <name type="scientific">Aurantimonas coralicida</name>
    <dbReference type="NCBI Taxonomy" id="182270"/>
    <lineage>
        <taxon>Bacteria</taxon>
        <taxon>Pseudomonadati</taxon>
        <taxon>Pseudomonadota</taxon>
        <taxon>Alphaproteobacteria</taxon>
        <taxon>Hyphomicrobiales</taxon>
        <taxon>Aurantimonadaceae</taxon>
        <taxon>Aurantimonas</taxon>
    </lineage>
</organism>
<dbReference type="Proteomes" id="UP000885680">
    <property type="component" value="Unassembled WGS sequence"/>
</dbReference>
<feature type="non-terminal residue" evidence="2">
    <location>
        <position position="83"/>
    </location>
</feature>
<comment type="caution">
    <text evidence="2">The sequence shown here is derived from an EMBL/GenBank/DDBJ whole genome shotgun (WGS) entry which is preliminary data.</text>
</comment>
<dbReference type="InterPro" id="IPR004014">
    <property type="entry name" value="ATPase_P-typ_cation-transptr_N"/>
</dbReference>
<dbReference type="Pfam" id="PF00690">
    <property type="entry name" value="Cation_ATPase_N"/>
    <property type="match status" value="1"/>
</dbReference>
<dbReference type="SMART" id="SM00831">
    <property type="entry name" value="Cation_ATPase_N"/>
    <property type="match status" value="1"/>
</dbReference>
<dbReference type="AlphaFoldDB" id="A0A9C9NJL1"/>
<accession>A0A9C9NJL1</accession>
<feature type="domain" description="Cation-transporting P-type ATPase N-terminal" evidence="1">
    <location>
        <begin position="25"/>
        <end position="83"/>
    </location>
</feature>
<dbReference type="SUPFAM" id="SSF81665">
    <property type="entry name" value="Calcium ATPase, transmembrane domain M"/>
    <property type="match status" value="1"/>
</dbReference>
<evidence type="ECO:0000259" key="1">
    <source>
        <dbReference type="SMART" id="SM00831"/>
    </source>
</evidence>